<dbReference type="PANTHER" id="PTHR39428:SF1">
    <property type="entry name" value="F420H(2)-DEPENDENT QUINONE REDUCTASE RV1261C"/>
    <property type="match status" value="1"/>
</dbReference>
<dbReference type="GO" id="GO:0070967">
    <property type="term" value="F:coenzyme F420 binding"/>
    <property type="evidence" value="ECO:0007669"/>
    <property type="project" value="TreeGrafter"/>
</dbReference>
<sequence length="148" mass="15830">MSFNEQVITEFRANGGRVESAAGFGSNLVLIHSRGAQTGRERVNPALALRDGDGWLVIGSAKGAPKHPGWVFNLRADPDAEIEVPGAAGVERVAVTAAELTGSEHERAFARFVERSPAFATYQSRAGRTLPVIRFTPRPGPATPDLRP</sequence>
<evidence type="ECO:0000313" key="4">
    <source>
        <dbReference type="Proteomes" id="UP000523007"/>
    </source>
</evidence>
<evidence type="ECO:0000256" key="2">
    <source>
        <dbReference type="ARBA" id="ARBA00049106"/>
    </source>
</evidence>
<dbReference type="SUPFAM" id="SSF50475">
    <property type="entry name" value="FMN-binding split barrel"/>
    <property type="match status" value="1"/>
</dbReference>
<dbReference type="Proteomes" id="UP000523007">
    <property type="component" value="Unassembled WGS sequence"/>
</dbReference>
<protein>
    <submittedName>
        <fullName evidence="3">Deazaflavin-dependent oxidoreductase (Nitroreductase family)</fullName>
    </submittedName>
</protein>
<dbReference type="InterPro" id="IPR004378">
    <property type="entry name" value="F420H2_quin_Rdtase"/>
</dbReference>
<dbReference type="Gene3D" id="2.30.110.10">
    <property type="entry name" value="Electron Transport, Fmn-binding Protein, Chain A"/>
    <property type="match status" value="1"/>
</dbReference>
<dbReference type="PANTHER" id="PTHR39428">
    <property type="entry name" value="F420H(2)-DEPENDENT QUINONE REDUCTASE RV1261C"/>
    <property type="match status" value="1"/>
</dbReference>
<name>A0A7W7W6F3_9ACTN</name>
<comment type="similarity">
    <text evidence="1">Belongs to the F420H(2)-dependent quinone reductase family.</text>
</comment>
<reference evidence="3 4" key="1">
    <citation type="submission" date="2020-08" db="EMBL/GenBank/DDBJ databases">
        <title>Sequencing the genomes of 1000 actinobacteria strains.</title>
        <authorList>
            <person name="Klenk H.-P."/>
        </authorList>
    </citation>
    <scope>NUCLEOTIDE SEQUENCE [LARGE SCALE GENOMIC DNA]</scope>
    <source>
        <strain evidence="3 4">DSM 102030</strain>
    </source>
</reference>
<evidence type="ECO:0000313" key="3">
    <source>
        <dbReference type="EMBL" id="MBB4934800.1"/>
    </source>
</evidence>
<organism evidence="3 4">
    <name type="scientific">Lipingzhangella halophila</name>
    <dbReference type="NCBI Taxonomy" id="1783352"/>
    <lineage>
        <taxon>Bacteria</taxon>
        <taxon>Bacillati</taxon>
        <taxon>Actinomycetota</taxon>
        <taxon>Actinomycetes</taxon>
        <taxon>Streptosporangiales</taxon>
        <taxon>Nocardiopsidaceae</taxon>
        <taxon>Lipingzhangella</taxon>
    </lineage>
</organism>
<keyword evidence="4" id="KW-1185">Reference proteome</keyword>
<dbReference type="EMBL" id="JACHJT010000002">
    <property type="protein sequence ID" value="MBB4934800.1"/>
    <property type="molecule type" value="Genomic_DNA"/>
</dbReference>
<evidence type="ECO:0000256" key="1">
    <source>
        <dbReference type="ARBA" id="ARBA00008710"/>
    </source>
</evidence>
<dbReference type="AlphaFoldDB" id="A0A7W7W6F3"/>
<dbReference type="RefSeq" id="WP_184584432.1">
    <property type="nucleotide sequence ID" value="NZ_JACHJT010000002.1"/>
</dbReference>
<dbReference type="GO" id="GO:0016491">
    <property type="term" value="F:oxidoreductase activity"/>
    <property type="evidence" value="ECO:0007669"/>
    <property type="project" value="InterPro"/>
</dbReference>
<proteinExistence type="inferred from homology"/>
<dbReference type="Pfam" id="PF04075">
    <property type="entry name" value="F420H2_quin_red"/>
    <property type="match status" value="1"/>
</dbReference>
<comment type="catalytic activity">
    <reaction evidence="2">
        <text>oxidized coenzyme F420-(gamma-L-Glu)(n) + a quinol + H(+) = reduced coenzyme F420-(gamma-L-Glu)(n) + a quinone</text>
        <dbReference type="Rhea" id="RHEA:39663"/>
        <dbReference type="Rhea" id="RHEA-COMP:12939"/>
        <dbReference type="Rhea" id="RHEA-COMP:14378"/>
        <dbReference type="ChEBI" id="CHEBI:15378"/>
        <dbReference type="ChEBI" id="CHEBI:24646"/>
        <dbReference type="ChEBI" id="CHEBI:132124"/>
        <dbReference type="ChEBI" id="CHEBI:133980"/>
        <dbReference type="ChEBI" id="CHEBI:139511"/>
    </reaction>
</comment>
<gene>
    <name evidence="3" type="ORF">F4561_005694</name>
</gene>
<accession>A0A7W7W6F3</accession>
<dbReference type="InterPro" id="IPR012349">
    <property type="entry name" value="Split_barrel_FMN-bd"/>
</dbReference>
<dbReference type="NCBIfam" id="TIGR00026">
    <property type="entry name" value="hi_GC_TIGR00026"/>
    <property type="match status" value="1"/>
</dbReference>
<comment type="caution">
    <text evidence="3">The sequence shown here is derived from an EMBL/GenBank/DDBJ whole genome shotgun (WGS) entry which is preliminary data.</text>
</comment>
<dbReference type="GO" id="GO:0005886">
    <property type="term" value="C:plasma membrane"/>
    <property type="evidence" value="ECO:0007669"/>
    <property type="project" value="TreeGrafter"/>
</dbReference>